<organism evidence="9 10">
    <name type="scientific">Digitaria exilis</name>
    <dbReference type="NCBI Taxonomy" id="1010633"/>
    <lineage>
        <taxon>Eukaryota</taxon>
        <taxon>Viridiplantae</taxon>
        <taxon>Streptophyta</taxon>
        <taxon>Embryophyta</taxon>
        <taxon>Tracheophyta</taxon>
        <taxon>Spermatophyta</taxon>
        <taxon>Magnoliopsida</taxon>
        <taxon>Liliopsida</taxon>
        <taxon>Poales</taxon>
        <taxon>Poaceae</taxon>
        <taxon>PACMAD clade</taxon>
        <taxon>Panicoideae</taxon>
        <taxon>Panicodae</taxon>
        <taxon>Paniceae</taxon>
        <taxon>Anthephorinae</taxon>
        <taxon>Digitaria</taxon>
    </lineage>
</organism>
<dbReference type="PANTHER" id="PTHR23142">
    <property type="entry name" value="PRE-MRNA-SPLICING FACTOR 38A-RELATED"/>
    <property type="match status" value="1"/>
</dbReference>
<keyword evidence="4 7" id="KW-0747">Spliceosome</keyword>
<evidence type="ECO:0000256" key="5">
    <source>
        <dbReference type="ARBA" id="ARBA00023187"/>
    </source>
</evidence>
<dbReference type="OrthoDB" id="3881at2759"/>
<protein>
    <recommendedName>
        <fullName evidence="7">Pre-mRNA-splicing factor 38</fullName>
    </recommendedName>
</protein>
<accession>A0A835BR36</accession>
<dbReference type="Proteomes" id="UP000636709">
    <property type="component" value="Unassembled WGS sequence"/>
</dbReference>
<evidence type="ECO:0000256" key="3">
    <source>
        <dbReference type="ARBA" id="ARBA00022664"/>
    </source>
</evidence>
<keyword evidence="3 7" id="KW-0507">mRNA processing</keyword>
<feature type="compositionally biased region" description="Basic and acidic residues" evidence="8">
    <location>
        <begin position="185"/>
        <end position="195"/>
    </location>
</feature>
<keyword evidence="10" id="KW-1185">Reference proteome</keyword>
<comment type="similarity">
    <text evidence="2 7">Belongs to the PRP38 family.</text>
</comment>
<evidence type="ECO:0000256" key="6">
    <source>
        <dbReference type="ARBA" id="ARBA00023242"/>
    </source>
</evidence>
<feature type="compositionally biased region" description="Basic and acidic residues" evidence="8">
    <location>
        <begin position="352"/>
        <end position="382"/>
    </location>
</feature>
<dbReference type="InterPro" id="IPR005037">
    <property type="entry name" value="PRP38"/>
</dbReference>
<name>A0A835BR36_9POAL</name>
<feature type="compositionally biased region" description="Basic residues" evidence="8">
    <location>
        <begin position="317"/>
        <end position="327"/>
    </location>
</feature>
<comment type="subcellular location">
    <subcellularLocation>
        <location evidence="1 7">Nucleus</location>
    </subcellularLocation>
</comment>
<dbReference type="Pfam" id="PF03371">
    <property type="entry name" value="PRP38"/>
    <property type="match status" value="1"/>
</dbReference>
<dbReference type="EMBL" id="JACEFO010001869">
    <property type="protein sequence ID" value="KAF8697647.1"/>
    <property type="molecule type" value="Genomic_DNA"/>
</dbReference>
<evidence type="ECO:0000256" key="4">
    <source>
        <dbReference type="ARBA" id="ARBA00022728"/>
    </source>
</evidence>
<evidence type="ECO:0000256" key="2">
    <source>
        <dbReference type="ARBA" id="ARBA00006164"/>
    </source>
</evidence>
<dbReference type="AlphaFoldDB" id="A0A835BR36"/>
<feature type="region of interest" description="Disordered" evidence="8">
    <location>
        <begin position="173"/>
        <end position="390"/>
    </location>
</feature>
<dbReference type="GO" id="GO:0005681">
    <property type="term" value="C:spliceosomal complex"/>
    <property type="evidence" value="ECO:0007669"/>
    <property type="project" value="UniProtKB-KW"/>
</dbReference>
<evidence type="ECO:0000256" key="8">
    <source>
        <dbReference type="SAM" id="MobiDB-lite"/>
    </source>
</evidence>
<keyword evidence="5 7" id="KW-0508">mRNA splicing</keyword>
<feature type="compositionally biased region" description="Basic residues" evidence="8">
    <location>
        <begin position="243"/>
        <end position="252"/>
    </location>
</feature>
<feature type="compositionally biased region" description="Basic and acidic residues" evidence="8">
    <location>
        <begin position="253"/>
        <end position="314"/>
    </location>
</feature>
<gene>
    <name evidence="9" type="ORF">HU200_035838</name>
</gene>
<proteinExistence type="inferred from homology"/>
<dbReference type="GO" id="GO:0000398">
    <property type="term" value="P:mRNA splicing, via spliceosome"/>
    <property type="evidence" value="ECO:0007669"/>
    <property type="project" value="UniProtKB-UniRule"/>
</dbReference>
<evidence type="ECO:0000256" key="1">
    <source>
        <dbReference type="ARBA" id="ARBA00004123"/>
    </source>
</evidence>
<comment type="function">
    <text evidence="7">Required for pre-mRNA splicing.</text>
</comment>
<reference evidence="9" key="1">
    <citation type="submission" date="2020-07" db="EMBL/GenBank/DDBJ databases">
        <title>Genome sequence and genetic diversity analysis of an under-domesticated orphan crop, white fonio (Digitaria exilis).</title>
        <authorList>
            <person name="Bennetzen J.L."/>
            <person name="Chen S."/>
            <person name="Ma X."/>
            <person name="Wang X."/>
            <person name="Yssel A.E.J."/>
            <person name="Chaluvadi S.R."/>
            <person name="Johnson M."/>
            <person name="Gangashetty P."/>
            <person name="Hamidou F."/>
            <person name="Sanogo M.D."/>
            <person name="Zwaenepoel A."/>
            <person name="Wallace J."/>
            <person name="Van De Peer Y."/>
            <person name="Van Deynze A."/>
        </authorList>
    </citation>
    <scope>NUCLEOTIDE SEQUENCE</scope>
    <source>
        <tissue evidence="9">Leaves</tissue>
    </source>
</reference>
<sequence>MEIQSSGRPIDVLMEKVLSVNILSSDYFKELYKFKTYHEVVDEIYHQVDHVEPWMTGNCRGPSSAFCLLYKFFTMKLTVKQMHGLLKHPDSPYIRAIGFLYLRYVAEPKTLWSWYEPYIKDDEEFSPGSNGKMTTMGVYVRDLLLGQYYFDSLLPRVPLPILRQVTGHLEKLKLPTKQSGMTGDSNRHESNDTARRPPSVKASLSVSFGQRAPHRASTRDSSPVRRTLPSKQDKERDGDRARSPSRKRRSRSREHDLDSERDRSDRDRGRYKDREHDRHTRDHRDRDHHRSSYSDRDGDRRSRERRDRDSDRSGRSSTHRSRSRSPVRGRTDGDKHRSSPFGKAPESSNLAKLKDLYGDATNTKDDAGDDRAHRDSGTEEVIRLGGARWR</sequence>
<feature type="compositionally biased region" description="Basic and acidic residues" evidence="8">
    <location>
        <begin position="231"/>
        <end position="242"/>
    </location>
</feature>
<comment type="caution">
    <text evidence="9">The sequence shown here is derived from an EMBL/GenBank/DDBJ whole genome shotgun (WGS) entry which is preliminary data.</text>
</comment>
<evidence type="ECO:0000313" key="10">
    <source>
        <dbReference type="Proteomes" id="UP000636709"/>
    </source>
</evidence>
<keyword evidence="6 7" id="KW-0539">Nucleus</keyword>
<evidence type="ECO:0000256" key="7">
    <source>
        <dbReference type="RuleBase" id="RU367025"/>
    </source>
</evidence>
<evidence type="ECO:0000313" key="9">
    <source>
        <dbReference type="EMBL" id="KAF8697647.1"/>
    </source>
</evidence>